<protein>
    <submittedName>
        <fullName evidence="1">Uncharacterized protein</fullName>
    </submittedName>
</protein>
<proteinExistence type="predicted"/>
<dbReference type="Proteomes" id="UP000284395">
    <property type="component" value="Unassembled WGS sequence"/>
</dbReference>
<reference evidence="1 2" key="1">
    <citation type="submission" date="2018-09" db="EMBL/GenBank/DDBJ databases">
        <title>Altererythrobacter spongiae sp. nov., isolated from a marine sponge.</title>
        <authorList>
            <person name="Zhuang L."/>
            <person name="Luo L."/>
        </authorList>
    </citation>
    <scope>NUCLEOTIDE SEQUENCE [LARGE SCALE GENOMIC DNA]</scope>
    <source>
        <strain evidence="1 2">HN-Y73</strain>
    </source>
</reference>
<keyword evidence="2" id="KW-1185">Reference proteome</keyword>
<comment type="caution">
    <text evidence="1">The sequence shown here is derived from an EMBL/GenBank/DDBJ whole genome shotgun (WGS) entry which is preliminary data.</text>
</comment>
<dbReference type="EMBL" id="RAPF01000002">
    <property type="protein sequence ID" value="RKF22439.1"/>
    <property type="molecule type" value="Genomic_DNA"/>
</dbReference>
<evidence type="ECO:0000313" key="1">
    <source>
        <dbReference type="EMBL" id="RKF22439.1"/>
    </source>
</evidence>
<dbReference type="RefSeq" id="WP_120323638.1">
    <property type="nucleotide sequence ID" value="NZ_RAPF01000002.1"/>
</dbReference>
<gene>
    <name evidence="1" type="ORF">D6851_04210</name>
</gene>
<name>A0A420EP35_9SPHN</name>
<evidence type="ECO:0000313" key="2">
    <source>
        <dbReference type="Proteomes" id="UP000284395"/>
    </source>
</evidence>
<sequence>MAAADFLDDAQLLHDRAQAHRREFNGMVSIGQNRLWAVRRTMLPDGATHGAELVIDRAILRRTKPIVADIANNLVHALDHIAAAARRQANTGKAGRLYFPITVDDTQYAERITKAAEFVGAGWSDLFTAAREQHRLYLPYLQTIKQLSNKAKHWELGPGMAGAHAVQWLAPNHRIEQIPAGHFAAQDSFRFWEGPEPFPNVGVQIVASFRIRGEDLNEVDLESVVSTSSNFVANLLGASRAFLDQADAAA</sequence>
<organism evidence="1 2">
    <name type="scientific">Altericroceibacterium spongiae</name>
    <dbReference type="NCBI Taxonomy" id="2320269"/>
    <lineage>
        <taxon>Bacteria</taxon>
        <taxon>Pseudomonadati</taxon>
        <taxon>Pseudomonadota</taxon>
        <taxon>Alphaproteobacteria</taxon>
        <taxon>Sphingomonadales</taxon>
        <taxon>Erythrobacteraceae</taxon>
        <taxon>Altericroceibacterium</taxon>
    </lineage>
</organism>
<accession>A0A420EP35</accession>
<dbReference type="AlphaFoldDB" id="A0A420EP35"/>
<dbReference type="OrthoDB" id="7595865at2"/>